<evidence type="ECO:0000313" key="2">
    <source>
        <dbReference type="Proteomes" id="UP000092460"/>
    </source>
</evidence>
<dbReference type="Proteomes" id="UP000092460">
    <property type="component" value="Unassembled WGS sequence"/>
</dbReference>
<dbReference type="VEuPathDB" id="VectorBase:GPPI016953"/>
<protein>
    <submittedName>
        <fullName evidence="1">Uncharacterized protein</fullName>
    </submittedName>
</protein>
<dbReference type="AlphaFoldDB" id="A0A1B0B2N2"/>
<organism evidence="1 2">
    <name type="scientific">Glossina palpalis gambiensis</name>
    <dbReference type="NCBI Taxonomy" id="67801"/>
    <lineage>
        <taxon>Eukaryota</taxon>
        <taxon>Metazoa</taxon>
        <taxon>Ecdysozoa</taxon>
        <taxon>Arthropoda</taxon>
        <taxon>Hexapoda</taxon>
        <taxon>Insecta</taxon>
        <taxon>Pterygota</taxon>
        <taxon>Neoptera</taxon>
        <taxon>Endopterygota</taxon>
        <taxon>Diptera</taxon>
        <taxon>Brachycera</taxon>
        <taxon>Muscomorpha</taxon>
        <taxon>Hippoboscoidea</taxon>
        <taxon>Glossinidae</taxon>
        <taxon>Glossina</taxon>
    </lineage>
</organism>
<name>A0A1B0B2N2_9MUSC</name>
<evidence type="ECO:0000313" key="1">
    <source>
        <dbReference type="EnsemblMetazoa" id="GPPI016953-PA"/>
    </source>
</evidence>
<keyword evidence="2" id="KW-1185">Reference proteome</keyword>
<accession>A0A1B0B2N2</accession>
<dbReference type="EnsemblMetazoa" id="GPPI016953-RA">
    <property type="protein sequence ID" value="GPPI016953-PA"/>
    <property type="gene ID" value="GPPI016953"/>
</dbReference>
<reference evidence="2" key="1">
    <citation type="submission" date="2015-01" db="EMBL/GenBank/DDBJ databases">
        <authorList>
            <person name="Aksoy S."/>
            <person name="Warren W."/>
            <person name="Wilson R.K."/>
        </authorList>
    </citation>
    <scope>NUCLEOTIDE SEQUENCE [LARGE SCALE GENOMIC DNA]</scope>
    <source>
        <strain evidence="2">IAEA</strain>
    </source>
</reference>
<dbReference type="EMBL" id="JXJN01007685">
    <property type="status" value="NOT_ANNOTATED_CDS"/>
    <property type="molecule type" value="Genomic_DNA"/>
</dbReference>
<sequence>MVIMRVLHTKEHGIKFPLDKNEKIIIFSYLCHDDFEHREWDGWLAFRILSVTVFTYELDAVKNVSKSAQECCANNDSNELYPLDKFFIN</sequence>
<reference evidence="1" key="2">
    <citation type="submission" date="2020-05" db="UniProtKB">
        <authorList>
            <consortium name="EnsemblMetazoa"/>
        </authorList>
    </citation>
    <scope>IDENTIFICATION</scope>
    <source>
        <strain evidence="1">IAEA</strain>
    </source>
</reference>
<proteinExistence type="predicted"/>